<evidence type="ECO:0000256" key="1">
    <source>
        <dbReference type="SAM" id="MobiDB-lite"/>
    </source>
</evidence>
<evidence type="ECO:0000313" key="3">
    <source>
        <dbReference type="Proteomes" id="UP000266152"/>
    </source>
</evidence>
<sequence length="439" mass="49140">MNMSTSASTTYSTRSRARIDGRNTISPQGYLEIWNLDLVAVGAGTIYLPAILSTREITVDHEAQIQKFIDGPDDSQRLQTETQLVHSVGVSLGQIWASLSDVRAQAPTKIPEPGSNPATPQPKRRKSNTTKEDFVDSGKIQIASSSPISNLSPSPAKSTGYADQDSIHHLPREAYAPEGEYTVELRLQQCMTAEVGATKSITAEDDGGFCIRVSQTRKRIMESTVLFEAKRRQHVLGGIPVVSDDVLAQMTCEAIAARASRHGDDTGDHVFIINGTQQFMRFFQFEITMDYIDDMRKGGTQRRQLNVTSTRWFNIEDRSDRKCIKENICQLLGGTRSKLRDIEIYVKALMKEGRYFILQQDNNSGHGLGKESCVAKWKKDNELKHYFNCLKSLDLAPIKNGGGLLKNKTRRGSMWDDDEIETVARECWDEIDQALIDND</sequence>
<feature type="compositionally biased region" description="Low complexity" evidence="1">
    <location>
        <begin position="144"/>
        <end position="155"/>
    </location>
</feature>
<dbReference type="Proteomes" id="UP000266152">
    <property type="component" value="Unassembled WGS sequence"/>
</dbReference>
<dbReference type="Gene3D" id="3.30.420.10">
    <property type="entry name" value="Ribonuclease H-like superfamily/Ribonuclease H"/>
    <property type="match status" value="1"/>
</dbReference>
<feature type="region of interest" description="Disordered" evidence="1">
    <location>
        <begin position="144"/>
        <end position="163"/>
    </location>
</feature>
<name>A0A395RGJ8_FUSSP</name>
<dbReference type="GO" id="GO:0003676">
    <property type="term" value="F:nucleic acid binding"/>
    <property type="evidence" value="ECO:0007669"/>
    <property type="project" value="InterPro"/>
</dbReference>
<gene>
    <name evidence="2" type="ORF">FSPOR_11467</name>
</gene>
<feature type="region of interest" description="Disordered" evidence="1">
    <location>
        <begin position="104"/>
        <end position="139"/>
    </location>
</feature>
<accession>A0A395RGJ8</accession>
<evidence type="ECO:0000313" key="2">
    <source>
        <dbReference type="EMBL" id="RGP59250.1"/>
    </source>
</evidence>
<protein>
    <submittedName>
        <fullName evidence="2">Uncharacterized protein</fullName>
    </submittedName>
</protein>
<dbReference type="EMBL" id="PXOF01000225">
    <property type="protein sequence ID" value="RGP59250.1"/>
    <property type="molecule type" value="Genomic_DNA"/>
</dbReference>
<keyword evidence="3" id="KW-1185">Reference proteome</keyword>
<organism evidence="2 3">
    <name type="scientific">Fusarium sporotrichioides</name>
    <dbReference type="NCBI Taxonomy" id="5514"/>
    <lineage>
        <taxon>Eukaryota</taxon>
        <taxon>Fungi</taxon>
        <taxon>Dikarya</taxon>
        <taxon>Ascomycota</taxon>
        <taxon>Pezizomycotina</taxon>
        <taxon>Sordariomycetes</taxon>
        <taxon>Hypocreomycetidae</taxon>
        <taxon>Hypocreales</taxon>
        <taxon>Nectriaceae</taxon>
        <taxon>Fusarium</taxon>
    </lineage>
</organism>
<dbReference type="STRING" id="5514.A0A395RGJ8"/>
<dbReference type="AlphaFoldDB" id="A0A395RGJ8"/>
<reference evidence="2 3" key="1">
    <citation type="journal article" date="2018" name="PLoS Pathog.">
        <title>Evolution of structural diversity of trichothecenes, a family of toxins produced by plant pathogenic and entomopathogenic fungi.</title>
        <authorList>
            <person name="Proctor R.H."/>
            <person name="McCormick S.P."/>
            <person name="Kim H.S."/>
            <person name="Cardoza R.E."/>
            <person name="Stanley A.M."/>
            <person name="Lindo L."/>
            <person name="Kelly A."/>
            <person name="Brown D.W."/>
            <person name="Lee T."/>
            <person name="Vaughan M.M."/>
            <person name="Alexander N.J."/>
            <person name="Busman M."/>
            <person name="Gutierrez S."/>
        </authorList>
    </citation>
    <scope>NUCLEOTIDE SEQUENCE [LARGE SCALE GENOMIC DNA]</scope>
    <source>
        <strain evidence="2 3">NRRL 3299</strain>
    </source>
</reference>
<dbReference type="InterPro" id="IPR036397">
    <property type="entry name" value="RNaseH_sf"/>
</dbReference>
<proteinExistence type="predicted"/>
<comment type="caution">
    <text evidence="2">The sequence shown here is derived from an EMBL/GenBank/DDBJ whole genome shotgun (WGS) entry which is preliminary data.</text>
</comment>